<dbReference type="Proteomes" id="UP000034325">
    <property type="component" value="Unassembled WGS sequence"/>
</dbReference>
<dbReference type="EMBL" id="LBWA01000013">
    <property type="protein sequence ID" value="KKQ97355.1"/>
    <property type="molecule type" value="Genomic_DNA"/>
</dbReference>
<evidence type="ECO:0000313" key="3">
    <source>
        <dbReference type="Proteomes" id="UP000034325"/>
    </source>
</evidence>
<reference evidence="2 3" key="1">
    <citation type="journal article" date="2015" name="Nature">
        <title>rRNA introns, odd ribosomes, and small enigmatic genomes across a large radiation of phyla.</title>
        <authorList>
            <person name="Brown C.T."/>
            <person name="Hug L.A."/>
            <person name="Thomas B.C."/>
            <person name="Sharon I."/>
            <person name="Castelle C.J."/>
            <person name="Singh A."/>
            <person name="Wilkins M.J."/>
            <person name="Williams K.H."/>
            <person name="Banfield J.F."/>
        </authorList>
    </citation>
    <scope>NUCLEOTIDE SEQUENCE [LARGE SCALE GENOMIC DNA]</scope>
</reference>
<protein>
    <submittedName>
        <fullName evidence="2">Uncharacterized protein</fullName>
    </submittedName>
</protein>
<proteinExistence type="predicted"/>
<gene>
    <name evidence="2" type="ORF">UT23_C0013G0030</name>
</gene>
<evidence type="ECO:0000313" key="2">
    <source>
        <dbReference type="EMBL" id="KKQ97355.1"/>
    </source>
</evidence>
<evidence type="ECO:0000256" key="1">
    <source>
        <dbReference type="SAM" id="Coils"/>
    </source>
</evidence>
<name>A0A0G0MAI9_9BACT</name>
<feature type="coiled-coil region" evidence="1">
    <location>
        <begin position="38"/>
        <end position="86"/>
    </location>
</feature>
<accession>A0A0G0MAI9</accession>
<organism evidence="2 3">
    <name type="scientific">Candidatus Woesebacteria bacterium GW2011_GWA1_39_12</name>
    <dbReference type="NCBI Taxonomy" id="1618549"/>
    <lineage>
        <taxon>Bacteria</taxon>
        <taxon>Candidatus Woeseibacteriota</taxon>
    </lineage>
</organism>
<comment type="caution">
    <text evidence="2">The sequence shown here is derived from an EMBL/GenBank/DDBJ whole genome shotgun (WGS) entry which is preliminary data.</text>
</comment>
<keyword evidence="1" id="KW-0175">Coiled coil</keyword>
<dbReference type="Gene3D" id="1.20.5.2280">
    <property type="match status" value="1"/>
</dbReference>
<dbReference type="AlphaFoldDB" id="A0A0G0MAI9"/>
<sequence>MSNKQKEEQYKFFTDAFHEVVIPVLEDMDAKMVTKQDIKRLEGESGGLDKRLDNVEMKLEKIDGRLERYGNRIDNHGKRIKGLETKAFVTS</sequence>